<comment type="caution">
    <text evidence="1">The sequence shown here is derived from an EMBL/GenBank/DDBJ whole genome shotgun (WGS) entry which is preliminary data.</text>
</comment>
<organism evidence="1 2">
    <name type="scientific">Solea senegalensis</name>
    <name type="common">Senegalese sole</name>
    <dbReference type="NCBI Taxonomy" id="28829"/>
    <lineage>
        <taxon>Eukaryota</taxon>
        <taxon>Metazoa</taxon>
        <taxon>Chordata</taxon>
        <taxon>Craniata</taxon>
        <taxon>Vertebrata</taxon>
        <taxon>Euteleostomi</taxon>
        <taxon>Actinopterygii</taxon>
        <taxon>Neopterygii</taxon>
        <taxon>Teleostei</taxon>
        <taxon>Neoteleostei</taxon>
        <taxon>Acanthomorphata</taxon>
        <taxon>Carangaria</taxon>
        <taxon>Pleuronectiformes</taxon>
        <taxon>Pleuronectoidei</taxon>
        <taxon>Soleidae</taxon>
        <taxon>Solea</taxon>
    </lineage>
</organism>
<gene>
    <name evidence="1" type="ORF">JOB18_024755</name>
</gene>
<dbReference type="EMBL" id="JAGKHQ010000007">
    <property type="protein sequence ID" value="KAG7512258.1"/>
    <property type="molecule type" value="Genomic_DNA"/>
</dbReference>
<dbReference type="Proteomes" id="UP000693946">
    <property type="component" value="Linkage Group LG15"/>
</dbReference>
<sequence length="171" mass="19768">MLELKETKSCKTPQLLARQSVKYLQLFNFQRIEKQICCDKDRRLHGNLDPSAHRKLPRSLRWHLILVCHQLAPTTAITLHQCSGESAMFCNVCELMSSLQLHFSNVFCNLRRVWNKSAYTQDNKAEDDSRFGNSHVTLIECFRSISLKKDNVHPQKTLHVVLFLVDVATTT</sequence>
<evidence type="ECO:0000313" key="1">
    <source>
        <dbReference type="EMBL" id="KAG7512258.1"/>
    </source>
</evidence>
<accession>A0AAV6S4A5</accession>
<keyword evidence="2" id="KW-1185">Reference proteome</keyword>
<name>A0AAV6S4A5_SOLSE</name>
<protein>
    <submittedName>
        <fullName evidence="1">Uncharacterized protein</fullName>
    </submittedName>
</protein>
<proteinExistence type="predicted"/>
<dbReference type="AlphaFoldDB" id="A0AAV6S4A5"/>
<reference evidence="1 2" key="1">
    <citation type="journal article" date="2021" name="Sci. Rep.">
        <title>Chromosome anchoring in Senegalese sole (Solea senegalensis) reveals sex-associated markers and genome rearrangements in flatfish.</title>
        <authorList>
            <person name="Guerrero-Cozar I."/>
            <person name="Gomez-Garrido J."/>
            <person name="Berbel C."/>
            <person name="Martinez-Blanch J.F."/>
            <person name="Alioto T."/>
            <person name="Claros M.G."/>
            <person name="Gagnaire P.A."/>
            <person name="Manchado M."/>
        </authorList>
    </citation>
    <scope>NUCLEOTIDE SEQUENCE [LARGE SCALE GENOMIC DNA]</scope>
    <source>
        <strain evidence="1">Sse05_10M</strain>
    </source>
</reference>
<evidence type="ECO:0000313" key="2">
    <source>
        <dbReference type="Proteomes" id="UP000693946"/>
    </source>
</evidence>